<name>A0AA40AU09_9PEZI</name>
<organism evidence="9 10">
    <name type="scientific">Lasiosphaeria miniovina</name>
    <dbReference type="NCBI Taxonomy" id="1954250"/>
    <lineage>
        <taxon>Eukaryota</taxon>
        <taxon>Fungi</taxon>
        <taxon>Dikarya</taxon>
        <taxon>Ascomycota</taxon>
        <taxon>Pezizomycotina</taxon>
        <taxon>Sordariomycetes</taxon>
        <taxon>Sordariomycetidae</taxon>
        <taxon>Sordariales</taxon>
        <taxon>Lasiosphaeriaceae</taxon>
        <taxon>Lasiosphaeria</taxon>
    </lineage>
</organism>
<accession>A0AA40AU09</accession>
<keyword evidence="3" id="KW-0560">Oxidoreductase</keyword>
<comment type="similarity">
    <text evidence="1">Belongs to the multicopper oxidase family.</text>
</comment>
<dbReference type="RefSeq" id="XP_060297828.1">
    <property type="nucleotide sequence ID" value="XM_060437373.1"/>
</dbReference>
<dbReference type="InterPro" id="IPR045087">
    <property type="entry name" value="Cu-oxidase_fam"/>
</dbReference>
<dbReference type="GO" id="GO:0005507">
    <property type="term" value="F:copper ion binding"/>
    <property type="evidence" value="ECO:0007669"/>
    <property type="project" value="InterPro"/>
</dbReference>
<dbReference type="AlphaFoldDB" id="A0AA40AU09"/>
<feature type="domain" description="Plastocyanin-like" evidence="8">
    <location>
        <begin position="153"/>
        <end position="247"/>
    </location>
</feature>
<evidence type="ECO:0000313" key="10">
    <source>
        <dbReference type="Proteomes" id="UP001172101"/>
    </source>
</evidence>
<evidence type="ECO:0000259" key="6">
    <source>
        <dbReference type="Pfam" id="PF00394"/>
    </source>
</evidence>
<dbReference type="SUPFAM" id="SSF49503">
    <property type="entry name" value="Cupredoxins"/>
    <property type="match status" value="2"/>
</dbReference>
<dbReference type="InterPro" id="IPR011707">
    <property type="entry name" value="Cu-oxidase-like_N"/>
</dbReference>
<dbReference type="GO" id="GO:0016491">
    <property type="term" value="F:oxidoreductase activity"/>
    <property type="evidence" value="ECO:0007669"/>
    <property type="project" value="UniProtKB-KW"/>
</dbReference>
<evidence type="ECO:0000313" key="9">
    <source>
        <dbReference type="EMBL" id="KAK0721904.1"/>
    </source>
</evidence>
<evidence type="ECO:0000256" key="3">
    <source>
        <dbReference type="ARBA" id="ARBA00023002"/>
    </source>
</evidence>
<keyword evidence="2" id="KW-0479">Metal-binding</keyword>
<comment type="caution">
    <text evidence="9">The sequence shown here is derived from an EMBL/GenBank/DDBJ whole genome shotgun (WGS) entry which is preliminary data.</text>
</comment>
<evidence type="ECO:0000259" key="8">
    <source>
        <dbReference type="Pfam" id="PF07732"/>
    </source>
</evidence>
<dbReference type="GeneID" id="85320643"/>
<dbReference type="PANTHER" id="PTHR11709">
    <property type="entry name" value="MULTI-COPPER OXIDASE"/>
    <property type="match status" value="1"/>
</dbReference>
<dbReference type="PROSITE" id="PS00079">
    <property type="entry name" value="MULTICOPPER_OXIDASE1"/>
    <property type="match status" value="1"/>
</dbReference>
<dbReference type="InterPro" id="IPR011706">
    <property type="entry name" value="Cu-oxidase_C"/>
</dbReference>
<proteinExistence type="inferred from homology"/>
<dbReference type="CDD" id="cd13901">
    <property type="entry name" value="CuRO_3_MaLCC_like"/>
    <property type="match status" value="1"/>
</dbReference>
<reference evidence="9" key="1">
    <citation type="submission" date="2023-06" db="EMBL/GenBank/DDBJ databases">
        <title>Genome-scale phylogeny and comparative genomics of the fungal order Sordariales.</title>
        <authorList>
            <consortium name="Lawrence Berkeley National Laboratory"/>
            <person name="Hensen N."/>
            <person name="Bonometti L."/>
            <person name="Westerberg I."/>
            <person name="Brannstrom I.O."/>
            <person name="Guillou S."/>
            <person name="Cros-Aarteil S."/>
            <person name="Calhoun S."/>
            <person name="Haridas S."/>
            <person name="Kuo A."/>
            <person name="Mondo S."/>
            <person name="Pangilinan J."/>
            <person name="Riley R."/>
            <person name="LaButti K."/>
            <person name="Andreopoulos B."/>
            <person name="Lipzen A."/>
            <person name="Chen C."/>
            <person name="Yanf M."/>
            <person name="Daum C."/>
            <person name="Ng V."/>
            <person name="Clum A."/>
            <person name="Steindorff A."/>
            <person name="Ohm R."/>
            <person name="Martin F."/>
            <person name="Silar P."/>
            <person name="Natvig D."/>
            <person name="Lalanne C."/>
            <person name="Gautier V."/>
            <person name="Ament-velasquez S.L."/>
            <person name="Kruys A."/>
            <person name="Hutchinson M.I."/>
            <person name="Powell A.J."/>
            <person name="Barry K."/>
            <person name="Miller A.N."/>
            <person name="Grigoriev I.V."/>
            <person name="Debuchy R."/>
            <person name="Gladieux P."/>
            <person name="Thoren M.H."/>
            <person name="Johannesson H."/>
        </authorList>
    </citation>
    <scope>NUCLEOTIDE SEQUENCE</scope>
    <source>
        <strain evidence="9">SMH2392-1A</strain>
    </source>
</reference>
<evidence type="ECO:0000256" key="2">
    <source>
        <dbReference type="ARBA" id="ARBA00022723"/>
    </source>
</evidence>
<keyword evidence="4" id="KW-0186">Copper</keyword>
<protein>
    <submittedName>
        <fullName evidence="9">Multicopper oxidase-domain-containing protein</fullName>
    </submittedName>
</protein>
<sequence length="688" mass="75421">MQLLGRIWKVVTSFLGIAGLESALKAADQIPLGVPAFPEYHAPTPLRPLPGPIFKPPGGIPSGDGSDFQCDYSKMVGFKECSSSTDRSCWLTDGTTTWDINTNYEEVDEAASTPSMPIGVTRTYQLVATDSPIVADGLDFPEGKVFDGGSGPQYPGPWIQACWGDTIEITVINKLKGNGTTIHWHGLRQWFTMHMDGVNGLTQCPIAPSSSFVYRFNATQYGSSWYHSHYSIQYADGLVGPISIHGPTSEPYDIAPDLPLLLTDWAHNSAFNVVSSGVMENPSILLNGRGNASAWDNTDPKGFDPSKVQIYTLTFQRNQTNPEQTQKHLIRVINTSFDTTFTFTIDGHQMTVVEVDFVPINGFPADGPTTSITVGIGQRYNIIVESLPRPSGASGDSDSYWIRTYIPPNCTNRMVPSGPGYMLNGILRYSNESTSAPTSDAWPGVAAKPCVNDPVTFEPVVKWNVGPPSNNGSIGETRQVNTTKTTVTNFTVGRLGLWAVDTDRSQPLRINFSDPSFFNQNQSRPWKPEEVVLVEDWKNIGPTDWIYITITNFQGFGPHPMHLHGHDFAILNISYTPPIPGQDVILNTNNPPRRDVVLVPTGGFVVIAFRADNPGNWLMHCHIAQHAAEGLGLQILERPEKALQIWPPGQSQALNNTQKLCAAWTAWQSNCANWAVPCADIFQDDSGV</sequence>
<dbReference type="InterPro" id="IPR033138">
    <property type="entry name" value="Cu_oxidase_CS"/>
</dbReference>
<evidence type="ECO:0000259" key="7">
    <source>
        <dbReference type="Pfam" id="PF07731"/>
    </source>
</evidence>
<dbReference type="CDD" id="cd13854">
    <property type="entry name" value="CuRO_1_MaLCC_like"/>
    <property type="match status" value="1"/>
</dbReference>
<dbReference type="InterPro" id="IPR008972">
    <property type="entry name" value="Cupredoxin"/>
</dbReference>
<evidence type="ECO:0000256" key="4">
    <source>
        <dbReference type="ARBA" id="ARBA00023008"/>
    </source>
</evidence>
<dbReference type="EMBL" id="JAUIRO010000003">
    <property type="protein sequence ID" value="KAK0721904.1"/>
    <property type="molecule type" value="Genomic_DNA"/>
</dbReference>
<dbReference type="InterPro" id="IPR002355">
    <property type="entry name" value="Cu_oxidase_Cu_BS"/>
</dbReference>
<feature type="signal peptide" evidence="5">
    <location>
        <begin position="1"/>
        <end position="23"/>
    </location>
</feature>
<keyword evidence="5" id="KW-0732">Signal</keyword>
<dbReference type="Proteomes" id="UP001172101">
    <property type="component" value="Unassembled WGS sequence"/>
</dbReference>
<feature type="domain" description="Plastocyanin-like" evidence="7">
    <location>
        <begin position="522"/>
        <end position="640"/>
    </location>
</feature>
<evidence type="ECO:0000256" key="5">
    <source>
        <dbReference type="SAM" id="SignalP"/>
    </source>
</evidence>
<dbReference type="PROSITE" id="PS00080">
    <property type="entry name" value="MULTICOPPER_OXIDASE2"/>
    <property type="match status" value="1"/>
</dbReference>
<dbReference type="Pfam" id="PF00394">
    <property type="entry name" value="Cu-oxidase"/>
    <property type="match status" value="1"/>
</dbReference>
<dbReference type="Pfam" id="PF07731">
    <property type="entry name" value="Cu-oxidase_2"/>
    <property type="match status" value="1"/>
</dbReference>
<dbReference type="Pfam" id="PF07732">
    <property type="entry name" value="Cu-oxidase_3"/>
    <property type="match status" value="1"/>
</dbReference>
<feature type="chain" id="PRO_5041350552" evidence="5">
    <location>
        <begin position="24"/>
        <end position="688"/>
    </location>
</feature>
<gene>
    <name evidence="9" type="ORF">B0T26DRAFT_641796</name>
</gene>
<dbReference type="Gene3D" id="2.60.40.420">
    <property type="entry name" value="Cupredoxins - blue copper proteins"/>
    <property type="match status" value="3"/>
</dbReference>
<evidence type="ECO:0000256" key="1">
    <source>
        <dbReference type="ARBA" id="ARBA00010609"/>
    </source>
</evidence>
<feature type="domain" description="Plastocyanin-like" evidence="6">
    <location>
        <begin position="258"/>
        <end position="431"/>
    </location>
</feature>
<keyword evidence="10" id="KW-1185">Reference proteome</keyword>
<dbReference type="InterPro" id="IPR001117">
    <property type="entry name" value="Cu-oxidase_2nd"/>
</dbReference>
<dbReference type="PANTHER" id="PTHR11709:SF71">
    <property type="entry name" value="OXIDOREDUCTASE TPCJ"/>
    <property type="match status" value="1"/>
</dbReference>